<reference evidence="3 4" key="1">
    <citation type="submission" date="2016-06" db="EMBL/GenBank/DDBJ databases">
        <authorList>
            <person name="Olsen C.W."/>
            <person name="Carey S."/>
            <person name="Hinshaw L."/>
            <person name="Karasin A.I."/>
        </authorList>
    </citation>
    <scope>NUCLEOTIDE SEQUENCE [LARGE SCALE GENOMIC DNA]</scope>
    <source>
        <strain evidence="3 4">LZ-22</strain>
    </source>
</reference>
<evidence type="ECO:0000259" key="2">
    <source>
        <dbReference type="PROSITE" id="PS50172"/>
    </source>
</evidence>
<dbReference type="EMBL" id="FMYF01000002">
    <property type="protein sequence ID" value="SDB80416.1"/>
    <property type="molecule type" value="Genomic_DNA"/>
</dbReference>
<dbReference type="Proteomes" id="UP000199086">
    <property type="component" value="Unassembled WGS sequence"/>
</dbReference>
<feature type="compositionally biased region" description="Basic and acidic residues" evidence="1">
    <location>
        <begin position="222"/>
        <end position="233"/>
    </location>
</feature>
<dbReference type="PANTHER" id="PTHR30231">
    <property type="entry name" value="DNA POLYMERASE III SUBUNIT EPSILON"/>
    <property type="match status" value="1"/>
</dbReference>
<sequence length="373" mass="39113">MALDFVAIDFETANGARTSACAVGVAVVENGRLTHRDSWLIRPPGPATRFEPRNIQIHGITAADCRARGIGWPETERRLSTLTRDRIAVAHNATFDQGVWAAANGVTGIGSRTAAFCCSLELARRTVDSPNHKLSTVAQALRLPPFAHHDAGEDALTAARIVLEVARLQGLHALHELWPSGPRPGLPGTGAGVGTGVGTGAGVGAGVGPGPQTGGDRPAMPSRDRGYRREVHRPTSGPSLADPTVPVPTSLRGEVVLITGQFEFAEREEAMARIERAGGRNVKSATRALTLLVIGAGRDARRPPLTGATTKERCVVEKLGQGQRIAVIGEPELRELLAKRTAPDPVVIIPSNVGVQGLPAISTPDTPGAHSAH</sequence>
<dbReference type="SMART" id="SM00479">
    <property type="entry name" value="EXOIII"/>
    <property type="match status" value="1"/>
</dbReference>
<proteinExistence type="predicted"/>
<dbReference type="GO" id="GO:0005829">
    <property type="term" value="C:cytosol"/>
    <property type="evidence" value="ECO:0007669"/>
    <property type="project" value="TreeGrafter"/>
</dbReference>
<keyword evidence="4" id="KW-1185">Reference proteome</keyword>
<dbReference type="InterPro" id="IPR036397">
    <property type="entry name" value="RNaseH_sf"/>
</dbReference>
<dbReference type="Gene3D" id="3.40.50.10190">
    <property type="entry name" value="BRCT domain"/>
    <property type="match status" value="1"/>
</dbReference>
<dbReference type="SUPFAM" id="SSF53098">
    <property type="entry name" value="Ribonuclease H-like"/>
    <property type="match status" value="1"/>
</dbReference>
<dbReference type="InterPro" id="IPR013520">
    <property type="entry name" value="Ribonucl_H"/>
</dbReference>
<dbReference type="InterPro" id="IPR012337">
    <property type="entry name" value="RNaseH-like_sf"/>
</dbReference>
<gene>
    <name evidence="3" type="ORF">GA0111570_102206</name>
</gene>
<evidence type="ECO:0000313" key="4">
    <source>
        <dbReference type="Proteomes" id="UP000199086"/>
    </source>
</evidence>
<protein>
    <submittedName>
        <fullName evidence="3">DNA polymerase-3 subunit epsilon</fullName>
    </submittedName>
</protein>
<dbReference type="SUPFAM" id="SSF52113">
    <property type="entry name" value="BRCT domain"/>
    <property type="match status" value="1"/>
</dbReference>
<dbReference type="RefSeq" id="WP_175557303.1">
    <property type="nucleotide sequence ID" value="NZ_FMYF01000002.1"/>
</dbReference>
<dbReference type="InterPro" id="IPR036420">
    <property type="entry name" value="BRCT_dom_sf"/>
</dbReference>
<feature type="domain" description="BRCT" evidence="2">
    <location>
        <begin position="246"/>
        <end position="295"/>
    </location>
</feature>
<dbReference type="Gene3D" id="3.30.420.10">
    <property type="entry name" value="Ribonuclease H-like superfamily/Ribonuclease H"/>
    <property type="match status" value="1"/>
</dbReference>
<dbReference type="Pfam" id="PF00929">
    <property type="entry name" value="RNase_T"/>
    <property type="match status" value="1"/>
</dbReference>
<dbReference type="STRING" id="1577474.GA0111570_102206"/>
<evidence type="ECO:0000256" key="1">
    <source>
        <dbReference type="SAM" id="MobiDB-lite"/>
    </source>
</evidence>
<dbReference type="InterPro" id="IPR001357">
    <property type="entry name" value="BRCT_dom"/>
</dbReference>
<feature type="region of interest" description="Disordered" evidence="1">
    <location>
        <begin position="193"/>
        <end position="246"/>
    </location>
</feature>
<accession>A0A1G6GGV1</accession>
<evidence type="ECO:0000313" key="3">
    <source>
        <dbReference type="EMBL" id="SDB80416.1"/>
    </source>
</evidence>
<dbReference type="PANTHER" id="PTHR30231:SF42">
    <property type="entry name" value="EXONUCLEASE"/>
    <property type="match status" value="1"/>
</dbReference>
<organism evidence="3 4">
    <name type="scientific">Raineyella antarctica</name>
    <dbReference type="NCBI Taxonomy" id="1577474"/>
    <lineage>
        <taxon>Bacteria</taxon>
        <taxon>Bacillati</taxon>
        <taxon>Actinomycetota</taxon>
        <taxon>Actinomycetes</taxon>
        <taxon>Propionibacteriales</taxon>
        <taxon>Propionibacteriaceae</taxon>
        <taxon>Raineyella</taxon>
    </lineage>
</organism>
<feature type="compositionally biased region" description="Gly residues" evidence="1">
    <location>
        <begin position="193"/>
        <end position="213"/>
    </location>
</feature>
<dbReference type="GO" id="GO:0003676">
    <property type="term" value="F:nucleic acid binding"/>
    <property type="evidence" value="ECO:0007669"/>
    <property type="project" value="InterPro"/>
</dbReference>
<name>A0A1G6GGV1_9ACTN</name>
<dbReference type="GO" id="GO:0008408">
    <property type="term" value="F:3'-5' exonuclease activity"/>
    <property type="evidence" value="ECO:0007669"/>
    <property type="project" value="TreeGrafter"/>
</dbReference>
<dbReference type="AlphaFoldDB" id="A0A1G6GGV1"/>
<dbReference type="PROSITE" id="PS50172">
    <property type="entry name" value="BRCT"/>
    <property type="match status" value="1"/>
</dbReference>